<dbReference type="SUPFAM" id="SSF50494">
    <property type="entry name" value="Trypsin-like serine proteases"/>
    <property type="match status" value="1"/>
</dbReference>
<evidence type="ECO:0000256" key="8">
    <source>
        <dbReference type="SAM" id="MobiDB-lite"/>
    </source>
</evidence>
<keyword evidence="2" id="KW-0964">Secreted</keyword>
<dbReference type="FunFam" id="2.40.10.10:FF:000054">
    <property type="entry name" value="Complement C1r subcomponent"/>
    <property type="match status" value="1"/>
</dbReference>
<dbReference type="PROSITE" id="PS00134">
    <property type="entry name" value="TRYPSIN_HIS"/>
    <property type="match status" value="1"/>
</dbReference>
<feature type="region of interest" description="Disordered" evidence="8">
    <location>
        <begin position="103"/>
        <end position="132"/>
    </location>
</feature>
<keyword evidence="3 9" id="KW-0732">Signal</keyword>
<dbReference type="Proteomes" id="UP000440578">
    <property type="component" value="Unassembled WGS sequence"/>
</dbReference>
<dbReference type="InterPro" id="IPR018114">
    <property type="entry name" value="TRYPSIN_HIS"/>
</dbReference>
<dbReference type="PANTHER" id="PTHR24256">
    <property type="entry name" value="TRYPTASE-RELATED"/>
    <property type="match status" value="1"/>
</dbReference>
<feature type="domain" description="Peptidase S1" evidence="10">
    <location>
        <begin position="144"/>
        <end position="389"/>
    </location>
</feature>
<evidence type="ECO:0000256" key="6">
    <source>
        <dbReference type="ARBA" id="ARBA00024195"/>
    </source>
</evidence>
<keyword evidence="7" id="KW-0378">Hydrolase</keyword>
<evidence type="ECO:0000256" key="1">
    <source>
        <dbReference type="ARBA" id="ARBA00004613"/>
    </source>
</evidence>
<gene>
    <name evidence="11" type="primary">PCE_3</name>
    <name evidence="11" type="ORF">FJT64_007590</name>
</gene>
<dbReference type="PRINTS" id="PR00722">
    <property type="entry name" value="CHYMOTRYPSIN"/>
</dbReference>
<evidence type="ECO:0000256" key="2">
    <source>
        <dbReference type="ARBA" id="ARBA00022525"/>
    </source>
</evidence>
<comment type="similarity">
    <text evidence="6">Belongs to the peptidase S1 family. CLIP subfamily.</text>
</comment>
<keyword evidence="7" id="KW-0645">Protease</keyword>
<dbReference type="PROSITE" id="PS00135">
    <property type="entry name" value="TRYPSIN_SER"/>
    <property type="match status" value="1"/>
</dbReference>
<dbReference type="Gene3D" id="2.40.10.10">
    <property type="entry name" value="Trypsin-like serine proteases"/>
    <property type="match status" value="1"/>
</dbReference>
<dbReference type="AlphaFoldDB" id="A0A6A4VPI1"/>
<evidence type="ECO:0000256" key="4">
    <source>
        <dbReference type="ARBA" id="ARBA00023157"/>
    </source>
</evidence>
<keyword evidence="12" id="KW-1185">Reference proteome</keyword>
<dbReference type="InterPro" id="IPR051487">
    <property type="entry name" value="Ser/Thr_Proteases_Immune/Dev"/>
</dbReference>
<keyword evidence="7" id="KW-0720">Serine protease</keyword>
<name>A0A6A4VPI1_AMPAM</name>
<accession>A0A6A4VPI1</accession>
<comment type="subcellular location">
    <subcellularLocation>
        <location evidence="1">Secreted</location>
    </subcellularLocation>
</comment>
<evidence type="ECO:0000313" key="11">
    <source>
        <dbReference type="EMBL" id="KAF0294809.1"/>
    </source>
</evidence>
<evidence type="ECO:0000256" key="9">
    <source>
        <dbReference type="SAM" id="SignalP"/>
    </source>
</evidence>
<reference evidence="11 12" key="1">
    <citation type="submission" date="2019-07" db="EMBL/GenBank/DDBJ databases">
        <title>Draft genome assembly of a fouling barnacle, Amphibalanus amphitrite (Darwin, 1854): The first reference genome for Thecostraca.</title>
        <authorList>
            <person name="Kim W."/>
        </authorList>
    </citation>
    <scope>NUCLEOTIDE SEQUENCE [LARGE SCALE GENOMIC DNA]</scope>
    <source>
        <strain evidence="11">SNU_AA5</strain>
        <tissue evidence="11">Soma without cirri and trophi</tissue>
    </source>
</reference>
<dbReference type="Pfam" id="PF00089">
    <property type="entry name" value="Trypsin"/>
    <property type="match status" value="1"/>
</dbReference>
<dbReference type="SMART" id="SM00020">
    <property type="entry name" value="Tryp_SPc"/>
    <property type="match status" value="1"/>
</dbReference>
<dbReference type="PROSITE" id="PS50240">
    <property type="entry name" value="TRYPSIN_DOM"/>
    <property type="match status" value="1"/>
</dbReference>
<dbReference type="CDD" id="cd00190">
    <property type="entry name" value="Tryp_SPc"/>
    <property type="match status" value="1"/>
</dbReference>
<dbReference type="InterPro" id="IPR001254">
    <property type="entry name" value="Trypsin_dom"/>
</dbReference>
<evidence type="ECO:0000256" key="7">
    <source>
        <dbReference type="RuleBase" id="RU363034"/>
    </source>
</evidence>
<protein>
    <submittedName>
        <fullName evidence="11">Proclotting enzyme</fullName>
    </submittedName>
</protein>
<organism evidence="11 12">
    <name type="scientific">Amphibalanus amphitrite</name>
    <name type="common">Striped barnacle</name>
    <name type="synonym">Balanus amphitrite</name>
    <dbReference type="NCBI Taxonomy" id="1232801"/>
    <lineage>
        <taxon>Eukaryota</taxon>
        <taxon>Metazoa</taxon>
        <taxon>Ecdysozoa</taxon>
        <taxon>Arthropoda</taxon>
        <taxon>Crustacea</taxon>
        <taxon>Multicrustacea</taxon>
        <taxon>Cirripedia</taxon>
        <taxon>Thoracica</taxon>
        <taxon>Thoracicalcarea</taxon>
        <taxon>Balanomorpha</taxon>
        <taxon>Balanoidea</taxon>
        <taxon>Balanidae</taxon>
        <taxon>Amphibalaninae</taxon>
        <taxon>Amphibalanus</taxon>
    </lineage>
</organism>
<feature type="signal peptide" evidence="9">
    <location>
        <begin position="1"/>
        <end position="19"/>
    </location>
</feature>
<dbReference type="InterPro" id="IPR009003">
    <property type="entry name" value="Peptidase_S1_PA"/>
</dbReference>
<dbReference type="FunFam" id="2.40.10.10:FF:000068">
    <property type="entry name" value="transmembrane protease serine 2"/>
    <property type="match status" value="1"/>
</dbReference>
<dbReference type="InterPro" id="IPR001314">
    <property type="entry name" value="Peptidase_S1A"/>
</dbReference>
<keyword evidence="4" id="KW-1015">Disulfide bond</keyword>
<dbReference type="InterPro" id="IPR043504">
    <property type="entry name" value="Peptidase_S1_PA_chymotrypsin"/>
</dbReference>
<evidence type="ECO:0000259" key="10">
    <source>
        <dbReference type="PROSITE" id="PS50240"/>
    </source>
</evidence>
<keyword evidence="5" id="KW-0325">Glycoprotein</keyword>
<dbReference type="InterPro" id="IPR033116">
    <property type="entry name" value="TRYPSIN_SER"/>
</dbReference>
<dbReference type="GO" id="GO:0006508">
    <property type="term" value="P:proteolysis"/>
    <property type="evidence" value="ECO:0007669"/>
    <property type="project" value="UniProtKB-KW"/>
</dbReference>
<dbReference type="OrthoDB" id="6339870at2759"/>
<dbReference type="EMBL" id="VIIS01001657">
    <property type="protein sequence ID" value="KAF0294809.1"/>
    <property type="molecule type" value="Genomic_DNA"/>
</dbReference>
<dbReference type="GO" id="GO:0005576">
    <property type="term" value="C:extracellular region"/>
    <property type="evidence" value="ECO:0007669"/>
    <property type="project" value="UniProtKB-SubCell"/>
</dbReference>
<evidence type="ECO:0000313" key="12">
    <source>
        <dbReference type="Proteomes" id="UP000440578"/>
    </source>
</evidence>
<proteinExistence type="inferred from homology"/>
<dbReference type="GO" id="GO:0004252">
    <property type="term" value="F:serine-type endopeptidase activity"/>
    <property type="evidence" value="ECO:0007669"/>
    <property type="project" value="InterPro"/>
</dbReference>
<sequence>MSLWWIYLALLAFTASISGALTFPQHDARCPQSDQQCISILSCPQFQTRADVLRFRPRPCGFIGTTALVCCSVAPTGGLTGTRSPLPTSCGRTRVQEFFFRPSTGPPPSFELSGQLPGPPTGGRRRRQARLGGGGEGEFVAVQAVGGVDAQLGKWPWMVLFGRWTDDGLGNWFCGGTLITDRHVLTAAHCLRPEEAGNVGTHIGDNDLNIPFEVEHQVRNVSRIVRHPQYLGSQNDLAVVRLATPVKLTEHVSPICLPPAGAEHIGQDVEMAGWGLLEFGGSASDILQEVALRVADPAVCETAYRRVPQFESRFPGGFQGTKVCAESRDGEPRDACRGDSGGPLMVRLADDTYQLVGVVSTGVGCGNPEFPGLYTKVSSYIEWIVSQLT</sequence>
<feature type="chain" id="PRO_5025392974" evidence="9">
    <location>
        <begin position="20"/>
        <end position="389"/>
    </location>
</feature>
<comment type="caution">
    <text evidence="11">The sequence shown here is derived from an EMBL/GenBank/DDBJ whole genome shotgun (WGS) entry which is preliminary data.</text>
</comment>
<evidence type="ECO:0000256" key="3">
    <source>
        <dbReference type="ARBA" id="ARBA00022729"/>
    </source>
</evidence>
<evidence type="ECO:0000256" key="5">
    <source>
        <dbReference type="ARBA" id="ARBA00023180"/>
    </source>
</evidence>